<dbReference type="Proteomes" id="UP001231316">
    <property type="component" value="Chromosome"/>
</dbReference>
<evidence type="ECO:0000313" key="18">
    <source>
        <dbReference type="Proteomes" id="UP000029488"/>
    </source>
</evidence>
<keyword evidence="5 14" id="KW-0479">Metal-binding</keyword>
<dbReference type="GO" id="GO:0005886">
    <property type="term" value="C:plasma membrane"/>
    <property type="evidence" value="ECO:0007669"/>
    <property type="project" value="UniProtKB-SubCell"/>
</dbReference>
<comment type="catalytic activity">
    <reaction evidence="12">
        <text>fluoride(in) = fluoride(out)</text>
        <dbReference type="Rhea" id="RHEA:76159"/>
        <dbReference type="ChEBI" id="CHEBI:17051"/>
    </reaction>
    <physiologicalReaction direction="left-to-right" evidence="12">
        <dbReference type="Rhea" id="RHEA:76160"/>
    </physiologicalReaction>
</comment>
<reference evidence="16 19" key="2">
    <citation type="submission" date="2018-05" db="EMBL/GenBank/DDBJ databases">
        <title>Lactobacillus salivarius genome sequencing and assembly.</title>
        <authorList>
            <person name="Audisio C."/>
            <person name="Albarracin L."/>
            <person name="Torres M.J."/>
            <person name="Hebert E.M."/>
            <person name="Saavedra L."/>
        </authorList>
    </citation>
    <scope>NUCLEOTIDE SEQUENCE [LARGE SCALE GENOMIC DNA]</scope>
    <source>
        <strain evidence="16 19">A3iob</strain>
    </source>
</reference>
<evidence type="ECO:0000256" key="2">
    <source>
        <dbReference type="ARBA" id="ARBA00022448"/>
    </source>
</evidence>
<dbReference type="KEGG" id="lsj:LSJ_1523c"/>
<evidence type="ECO:0000256" key="9">
    <source>
        <dbReference type="ARBA" id="ARBA00023136"/>
    </source>
</evidence>
<keyword evidence="2 14" id="KW-0813">Transport</keyword>
<evidence type="ECO:0000256" key="6">
    <source>
        <dbReference type="ARBA" id="ARBA00022989"/>
    </source>
</evidence>
<reference evidence="17" key="3">
    <citation type="submission" date="2023-04" db="EMBL/GenBank/DDBJ databases">
        <title>Four porcine-derived lactic acid bacteria strains analyses and their evaluation as potential probiotics based on genomics.</title>
        <authorList>
            <person name="Niu D."/>
        </authorList>
    </citation>
    <scope>NUCLEOTIDE SEQUENCE</scope>
    <source>
        <strain evidence="17">ZSA5</strain>
    </source>
</reference>
<feature type="binding site" evidence="14">
    <location>
        <position position="66"/>
    </location>
    <ligand>
        <name>Na(+)</name>
        <dbReference type="ChEBI" id="CHEBI:29101"/>
        <note>structural</note>
    </ligand>
</feature>
<protein>
    <recommendedName>
        <fullName evidence="14">Fluoride-specific ion channel FluC</fullName>
    </recommendedName>
</protein>
<keyword evidence="9 14" id="KW-0472">Membrane</keyword>
<dbReference type="GO" id="GO:0046872">
    <property type="term" value="F:metal ion binding"/>
    <property type="evidence" value="ECO:0007669"/>
    <property type="project" value="UniProtKB-KW"/>
</dbReference>
<keyword evidence="6 14" id="KW-1133">Transmembrane helix</keyword>
<keyword evidence="10 14" id="KW-0407">Ion channel</keyword>
<evidence type="ECO:0000256" key="7">
    <source>
        <dbReference type="ARBA" id="ARBA00023053"/>
    </source>
</evidence>
<dbReference type="Proteomes" id="UP000029488">
    <property type="component" value="Chromosome"/>
</dbReference>
<dbReference type="NCBIfam" id="TIGR00494">
    <property type="entry name" value="crcB"/>
    <property type="match status" value="1"/>
</dbReference>
<feature type="transmembrane region" description="Helical" evidence="14">
    <location>
        <begin position="55"/>
        <end position="79"/>
    </location>
</feature>
<comment type="activity regulation">
    <text evidence="14">Na(+) is not transported, but it plays an essential structural role and its presence is essential for fluoride channel function.</text>
</comment>
<keyword evidence="3 14" id="KW-1003">Cell membrane</keyword>
<dbReference type="Proteomes" id="UP000245607">
    <property type="component" value="Unassembled WGS sequence"/>
</dbReference>
<proteinExistence type="inferred from homology"/>
<evidence type="ECO:0000313" key="15">
    <source>
        <dbReference type="EMBL" id="AIR11173.1"/>
    </source>
</evidence>
<sequence>MIEVALGAGLGASVRYLITQVLKSKTRVFPWATFIINITGALLLGFLHSKITSSHILLLLGTGFLGGYTTFSTFQVELVTLVNNRKQKMMIIYLLLTVICGILAAYCGSWLGKL</sequence>
<dbReference type="PANTHER" id="PTHR28259">
    <property type="entry name" value="FLUORIDE EXPORT PROTEIN 1-RELATED"/>
    <property type="match status" value="1"/>
</dbReference>
<gene>
    <name evidence="14 15" type="primary">crcB</name>
    <name evidence="14" type="synonym">fluC</name>
    <name evidence="16" type="ORF">DB362_08515</name>
    <name evidence="15" type="ORF">LSJ_1523c</name>
    <name evidence="17" type="ORF">QFE45_08010</name>
</gene>
<evidence type="ECO:0000313" key="16">
    <source>
        <dbReference type="EMBL" id="PWG50880.1"/>
    </source>
</evidence>
<reference evidence="15 18" key="1">
    <citation type="journal article" date="2014" name="BMC Genomics">
        <title>Unusual genome complexity in Lactobacillus salivarius JCM1046.</title>
        <authorList>
            <person name="Raftis E.J."/>
            <person name="Forde B.M."/>
            <person name="Claesson M.J."/>
            <person name="O'Toole P.W."/>
        </authorList>
    </citation>
    <scope>NUCLEOTIDE SEQUENCE [LARGE SCALE GENOMIC DNA]</scope>
    <source>
        <strain evidence="15 18">JCM1046</strain>
    </source>
</reference>
<dbReference type="AlphaFoldDB" id="A0A089QH38"/>
<dbReference type="GO" id="GO:0140114">
    <property type="term" value="P:cellular detoxification of fluoride"/>
    <property type="evidence" value="ECO:0007669"/>
    <property type="project" value="UniProtKB-UniRule"/>
</dbReference>
<evidence type="ECO:0000256" key="8">
    <source>
        <dbReference type="ARBA" id="ARBA00023065"/>
    </source>
</evidence>
<dbReference type="EMBL" id="CP123971">
    <property type="protein sequence ID" value="WII28310.1"/>
    <property type="molecule type" value="Genomic_DNA"/>
</dbReference>
<evidence type="ECO:0000313" key="19">
    <source>
        <dbReference type="Proteomes" id="UP000245607"/>
    </source>
</evidence>
<dbReference type="Pfam" id="PF02537">
    <property type="entry name" value="CRCB"/>
    <property type="match status" value="1"/>
</dbReference>
<name>A0A089QH38_9LACO</name>
<keyword evidence="8 14" id="KW-0406">Ion transport</keyword>
<evidence type="ECO:0000256" key="13">
    <source>
        <dbReference type="ARBA" id="ARBA00049940"/>
    </source>
</evidence>
<dbReference type="SMR" id="A0A089QH38"/>
<dbReference type="GO" id="GO:0062054">
    <property type="term" value="F:fluoride channel activity"/>
    <property type="evidence" value="ECO:0007669"/>
    <property type="project" value="UniProtKB-UniRule"/>
</dbReference>
<dbReference type="RefSeq" id="WP_011476361.1">
    <property type="nucleotide sequence ID" value="NZ_CP007646.1"/>
</dbReference>
<dbReference type="PANTHER" id="PTHR28259:SF16">
    <property type="entry name" value="FLUORIDE-SPECIFIC ION CHANNEL FLUC 2"/>
    <property type="match status" value="1"/>
</dbReference>
<feature type="transmembrane region" description="Helical" evidence="14">
    <location>
        <begin position="28"/>
        <end position="49"/>
    </location>
</feature>
<keyword evidence="7 14" id="KW-0915">Sodium</keyword>
<evidence type="ECO:0000256" key="11">
    <source>
        <dbReference type="ARBA" id="ARBA00035120"/>
    </source>
</evidence>
<evidence type="ECO:0000256" key="5">
    <source>
        <dbReference type="ARBA" id="ARBA00022723"/>
    </source>
</evidence>
<evidence type="ECO:0000256" key="3">
    <source>
        <dbReference type="ARBA" id="ARBA00022475"/>
    </source>
</evidence>
<feature type="transmembrane region" description="Helical" evidence="14">
    <location>
        <begin position="91"/>
        <end position="111"/>
    </location>
</feature>
<dbReference type="EMBL" id="CP007646">
    <property type="protein sequence ID" value="AIR11173.1"/>
    <property type="molecule type" value="Genomic_DNA"/>
</dbReference>
<keyword evidence="4 14" id="KW-0812">Transmembrane</keyword>
<dbReference type="EMBL" id="QFAS01000010">
    <property type="protein sequence ID" value="PWG50880.1"/>
    <property type="molecule type" value="Genomic_DNA"/>
</dbReference>
<comment type="function">
    <text evidence="13 14">Fluoride-specific ion channel. Important for reducing fluoride concentration in the cell, thus reducing its toxicity.</text>
</comment>
<accession>A0A089QH38</accession>
<feature type="binding site" evidence="14">
    <location>
        <position position="69"/>
    </location>
    <ligand>
        <name>Na(+)</name>
        <dbReference type="ChEBI" id="CHEBI:29101"/>
        <note>structural</note>
    </ligand>
</feature>
<comment type="similarity">
    <text evidence="11 14">Belongs to the fluoride channel Fluc/FEX (TC 1.A.43) family.</text>
</comment>
<dbReference type="HAMAP" id="MF_00454">
    <property type="entry name" value="FluC"/>
    <property type="match status" value="1"/>
</dbReference>
<organism evidence="15 18">
    <name type="scientific">Ligilactobacillus salivarius</name>
    <dbReference type="NCBI Taxonomy" id="1624"/>
    <lineage>
        <taxon>Bacteria</taxon>
        <taxon>Bacillati</taxon>
        <taxon>Bacillota</taxon>
        <taxon>Bacilli</taxon>
        <taxon>Lactobacillales</taxon>
        <taxon>Lactobacillaceae</taxon>
        <taxon>Ligilactobacillus</taxon>
    </lineage>
</organism>
<comment type="subcellular location">
    <subcellularLocation>
        <location evidence="1 14">Cell membrane</location>
        <topology evidence="1 14">Multi-pass membrane protein</topology>
    </subcellularLocation>
</comment>
<evidence type="ECO:0000256" key="1">
    <source>
        <dbReference type="ARBA" id="ARBA00004651"/>
    </source>
</evidence>
<dbReference type="InterPro" id="IPR003691">
    <property type="entry name" value="FluC"/>
</dbReference>
<evidence type="ECO:0000313" key="17">
    <source>
        <dbReference type="EMBL" id="WII28310.1"/>
    </source>
</evidence>
<evidence type="ECO:0000256" key="12">
    <source>
        <dbReference type="ARBA" id="ARBA00035585"/>
    </source>
</evidence>
<evidence type="ECO:0000256" key="14">
    <source>
        <dbReference type="HAMAP-Rule" id="MF_00454"/>
    </source>
</evidence>
<evidence type="ECO:0000256" key="4">
    <source>
        <dbReference type="ARBA" id="ARBA00022692"/>
    </source>
</evidence>
<evidence type="ECO:0000256" key="10">
    <source>
        <dbReference type="ARBA" id="ARBA00023303"/>
    </source>
</evidence>